<evidence type="ECO:0000256" key="1">
    <source>
        <dbReference type="SAM" id="MobiDB-lite"/>
    </source>
</evidence>
<keyword evidence="3" id="KW-1185">Reference proteome</keyword>
<feature type="non-terminal residue" evidence="2">
    <location>
        <position position="631"/>
    </location>
</feature>
<protein>
    <submittedName>
        <fullName evidence="2">Uncharacterized protein</fullName>
    </submittedName>
</protein>
<proteinExistence type="predicted"/>
<name>A0A9P4LMC0_9PLEO</name>
<dbReference type="OrthoDB" id="3944206at2759"/>
<dbReference type="EMBL" id="ML978187">
    <property type="protein sequence ID" value="KAF2030753.1"/>
    <property type="molecule type" value="Genomic_DNA"/>
</dbReference>
<organism evidence="2 3">
    <name type="scientific">Setomelanomma holmii</name>
    <dbReference type="NCBI Taxonomy" id="210430"/>
    <lineage>
        <taxon>Eukaryota</taxon>
        <taxon>Fungi</taxon>
        <taxon>Dikarya</taxon>
        <taxon>Ascomycota</taxon>
        <taxon>Pezizomycotina</taxon>
        <taxon>Dothideomycetes</taxon>
        <taxon>Pleosporomycetidae</taxon>
        <taxon>Pleosporales</taxon>
        <taxon>Pleosporineae</taxon>
        <taxon>Phaeosphaeriaceae</taxon>
        <taxon>Setomelanomma</taxon>
    </lineage>
</organism>
<reference evidence="2" key="1">
    <citation type="journal article" date="2020" name="Stud. Mycol.">
        <title>101 Dothideomycetes genomes: a test case for predicting lifestyles and emergence of pathogens.</title>
        <authorList>
            <person name="Haridas S."/>
            <person name="Albert R."/>
            <person name="Binder M."/>
            <person name="Bloem J."/>
            <person name="Labutti K."/>
            <person name="Salamov A."/>
            <person name="Andreopoulos B."/>
            <person name="Baker S."/>
            <person name="Barry K."/>
            <person name="Bills G."/>
            <person name="Bluhm B."/>
            <person name="Cannon C."/>
            <person name="Castanera R."/>
            <person name="Culley D."/>
            <person name="Daum C."/>
            <person name="Ezra D."/>
            <person name="Gonzalez J."/>
            <person name="Henrissat B."/>
            <person name="Kuo A."/>
            <person name="Liang C."/>
            <person name="Lipzen A."/>
            <person name="Lutzoni F."/>
            <person name="Magnuson J."/>
            <person name="Mondo S."/>
            <person name="Nolan M."/>
            <person name="Ohm R."/>
            <person name="Pangilinan J."/>
            <person name="Park H.-J."/>
            <person name="Ramirez L."/>
            <person name="Alfaro M."/>
            <person name="Sun H."/>
            <person name="Tritt A."/>
            <person name="Yoshinaga Y."/>
            <person name="Zwiers L.-H."/>
            <person name="Turgeon B."/>
            <person name="Goodwin S."/>
            <person name="Spatafora J."/>
            <person name="Crous P."/>
            <person name="Grigoriev I."/>
        </authorList>
    </citation>
    <scope>NUCLEOTIDE SEQUENCE</scope>
    <source>
        <strain evidence="2">CBS 110217</strain>
    </source>
</reference>
<evidence type="ECO:0000313" key="2">
    <source>
        <dbReference type="EMBL" id="KAF2030753.1"/>
    </source>
</evidence>
<feature type="region of interest" description="Disordered" evidence="1">
    <location>
        <begin position="1"/>
        <end position="20"/>
    </location>
</feature>
<comment type="caution">
    <text evidence="2">The sequence shown here is derived from an EMBL/GenBank/DDBJ whole genome shotgun (WGS) entry which is preliminary data.</text>
</comment>
<sequence length="631" mass="73238">MAKANGFGPNERPYERESQPWPLPNSITKLVCLSAGREASAAWCIALAAVKHSGSSAANEATFYEPFTYWDWHGLAPDDDCARRLKRQRLWEHQREFDVNDTNNAYEYPTSRERWEASKKQVFNTPETNRWVNRIAVAHWMTIQDVTWIVENLVNLEGLDLSDIPKMNVEVSDLWPCLLTAEILQRDDPVSRLLARLSWLGLPDFRDIAGGHAYEIMKQTLPMCTELHTLSIRSRYQDQSRHKYETCHDLVCKLPYAIARFAPRTVVSLELRLLYPFLDCLMHTWKVEESSIRRIGVDFGAWVQAYQCENGPTNNLQDADIDKAARLAAWKVRFEAYEKNHNTCDLAESGWVLPQSIPGRALSSTDRKQTHGTLSDPFAKQEHYNHGARHKFRQNFFDDERFNASDVVFDTGRLERFPFTNIEEDKNDCPMNDGKRRREEVHQSLDRHGAPTVPAMITGIYDSAIIQRHFKFFPLAPEWQKRSSDPLHPFALIQRRLNVYTWLNTVLRWRPVFDWDWFVKPDHADTGHNLHPAYHDLRKEWGLNAPYAGYNGTDRLVLEVKKQFQLLKDAGIPTHILVGRRPPDRSSLYWGWPYSSEAWKQWLTTPFDAGLRSIAPLIDTLTVGYDLRHPL</sequence>
<dbReference type="AlphaFoldDB" id="A0A9P4LMC0"/>
<evidence type="ECO:0000313" key="3">
    <source>
        <dbReference type="Proteomes" id="UP000799777"/>
    </source>
</evidence>
<gene>
    <name evidence="2" type="ORF">EK21DRAFT_64688</name>
</gene>
<dbReference type="Proteomes" id="UP000799777">
    <property type="component" value="Unassembled WGS sequence"/>
</dbReference>
<accession>A0A9P4LMC0</accession>